<keyword evidence="8" id="KW-0143">Chaperone</keyword>
<comment type="caution">
    <text evidence="13">The sequence shown here is derived from an EMBL/GenBank/DDBJ whole genome shotgun (WGS) entry which is preliminary data.</text>
</comment>
<comment type="subcellular location">
    <subcellularLocation>
        <location evidence="1">Cell membrane</location>
        <topology evidence="1">Multi-pass membrane protein</topology>
    </subcellularLocation>
    <subcellularLocation>
        <location evidence="9">Membrane</location>
        <topology evidence="9">Multi-pass membrane protein</topology>
    </subcellularLocation>
</comment>
<keyword evidence="6 11" id="KW-1133">Transmembrane helix</keyword>
<dbReference type="Proteomes" id="UP001522905">
    <property type="component" value="Unassembled WGS sequence"/>
</dbReference>
<comment type="similarity">
    <text evidence="9">Belongs to the OXA1/ALB3/YidC family.</text>
</comment>
<feature type="transmembrane region" description="Helical" evidence="11">
    <location>
        <begin position="59"/>
        <end position="79"/>
    </location>
</feature>
<reference evidence="13 14" key="1">
    <citation type="submission" date="2021-11" db="EMBL/GenBank/DDBJ databases">
        <title>Comparative genomics of bee honey and flower isolates.</title>
        <authorList>
            <person name="Bechtner J.D."/>
            <person name="Gallus M.K."/>
            <person name="Ehrmann M."/>
        </authorList>
    </citation>
    <scope>NUCLEOTIDE SEQUENCE [LARGE SCALE GENOMIC DNA]</scope>
    <source>
        <strain evidence="13 14">M161</strain>
    </source>
</reference>
<feature type="transmembrane region" description="Helical" evidence="11">
    <location>
        <begin position="131"/>
        <end position="156"/>
    </location>
</feature>
<evidence type="ECO:0000259" key="12">
    <source>
        <dbReference type="Pfam" id="PF02096"/>
    </source>
</evidence>
<evidence type="ECO:0000256" key="8">
    <source>
        <dbReference type="ARBA" id="ARBA00023186"/>
    </source>
</evidence>
<feature type="domain" description="Membrane insertase YidC/Oxa/ALB C-terminal" evidence="12">
    <location>
        <begin position="59"/>
        <end position="247"/>
    </location>
</feature>
<feature type="transmembrane region" description="Helical" evidence="11">
    <location>
        <begin position="176"/>
        <end position="196"/>
    </location>
</feature>
<evidence type="ECO:0000256" key="11">
    <source>
        <dbReference type="SAM" id="Phobius"/>
    </source>
</evidence>
<keyword evidence="5" id="KW-0653">Protein transport</keyword>
<keyword evidence="14" id="KW-1185">Reference proteome</keyword>
<dbReference type="EMBL" id="JAJIAO010000001">
    <property type="protein sequence ID" value="MCK8624211.1"/>
    <property type="molecule type" value="Genomic_DNA"/>
</dbReference>
<evidence type="ECO:0000256" key="1">
    <source>
        <dbReference type="ARBA" id="ARBA00004651"/>
    </source>
</evidence>
<dbReference type="InterPro" id="IPR028055">
    <property type="entry name" value="YidC/Oxa/ALB_C"/>
</dbReference>
<feature type="transmembrane region" description="Helical" evidence="11">
    <location>
        <begin position="230"/>
        <end position="249"/>
    </location>
</feature>
<protein>
    <submittedName>
        <fullName evidence="13">Membrane protein insertase YidC</fullName>
    </submittedName>
</protein>
<dbReference type="CDD" id="cd20070">
    <property type="entry name" value="5TM_YidC_Alb3"/>
    <property type="match status" value="1"/>
</dbReference>
<name>A0ABT0I051_9LACO</name>
<dbReference type="Pfam" id="PF02096">
    <property type="entry name" value="60KD_IMP"/>
    <property type="match status" value="1"/>
</dbReference>
<dbReference type="PANTHER" id="PTHR12428">
    <property type="entry name" value="OXA1"/>
    <property type="match status" value="1"/>
</dbReference>
<evidence type="ECO:0000256" key="3">
    <source>
        <dbReference type="ARBA" id="ARBA00022475"/>
    </source>
</evidence>
<sequence>MKKVKKLYSLIAIAMIAVTLSGCVRVNSDGTPKEGFVYNYLALPAEHILDFIAKFVGGYGWALIVLTVIVRLILLPIMVNQMTKSTKMQEKMNLIRPQMKEIQKRQQNAKTQEERMQIQQDMMALYRDNDVNMMGGIGCLPLLIQTPVFIALYNAIRFSPEVSHTVFMGIRLGDKNLILVILSVIAYLIQGFLMTLGVPEEQKKQMKFMILLNPIVILIATLQSPAGLGIYFFIGGIFICIQTLIINMYRPKIRREILEQAKKNPPKKVVKEVHESDKNNESPEIEKSEENKNKNRQRNSGKQNRND</sequence>
<accession>A0ABT0I051</accession>
<proteinExistence type="inferred from homology"/>
<feature type="compositionally biased region" description="Basic and acidic residues" evidence="10">
    <location>
        <begin position="269"/>
        <end position="293"/>
    </location>
</feature>
<evidence type="ECO:0000313" key="13">
    <source>
        <dbReference type="EMBL" id="MCK8624211.1"/>
    </source>
</evidence>
<dbReference type="RefSeq" id="WP_220728053.1">
    <property type="nucleotide sequence ID" value="NZ_BPLM01000004.1"/>
</dbReference>
<dbReference type="NCBIfam" id="TIGR03592">
    <property type="entry name" value="yidC_oxa1_cterm"/>
    <property type="match status" value="1"/>
</dbReference>
<evidence type="ECO:0000256" key="9">
    <source>
        <dbReference type="RuleBase" id="RU003945"/>
    </source>
</evidence>
<feature type="region of interest" description="Disordered" evidence="10">
    <location>
        <begin position="263"/>
        <end position="307"/>
    </location>
</feature>
<evidence type="ECO:0000256" key="7">
    <source>
        <dbReference type="ARBA" id="ARBA00023136"/>
    </source>
</evidence>
<evidence type="ECO:0000256" key="10">
    <source>
        <dbReference type="SAM" id="MobiDB-lite"/>
    </source>
</evidence>
<gene>
    <name evidence="13" type="primary">yidC</name>
    <name evidence="13" type="ORF">LNP07_01555</name>
</gene>
<evidence type="ECO:0000313" key="14">
    <source>
        <dbReference type="Proteomes" id="UP001522905"/>
    </source>
</evidence>
<evidence type="ECO:0000256" key="2">
    <source>
        <dbReference type="ARBA" id="ARBA00022448"/>
    </source>
</evidence>
<evidence type="ECO:0000256" key="6">
    <source>
        <dbReference type="ARBA" id="ARBA00022989"/>
    </source>
</evidence>
<dbReference type="PROSITE" id="PS51257">
    <property type="entry name" value="PROKAR_LIPOPROTEIN"/>
    <property type="match status" value="1"/>
</dbReference>
<keyword evidence="4 9" id="KW-0812">Transmembrane</keyword>
<dbReference type="PANTHER" id="PTHR12428:SF65">
    <property type="entry name" value="CYTOCHROME C OXIDASE ASSEMBLY PROTEIN COX18, MITOCHONDRIAL"/>
    <property type="match status" value="1"/>
</dbReference>
<dbReference type="InterPro" id="IPR047196">
    <property type="entry name" value="YidC_ALB_C"/>
</dbReference>
<organism evidence="13 14">
    <name type="scientific">Apilactobacillus xinyiensis</name>
    <dbReference type="NCBI Taxonomy" id="2841032"/>
    <lineage>
        <taxon>Bacteria</taxon>
        <taxon>Bacillati</taxon>
        <taxon>Bacillota</taxon>
        <taxon>Bacilli</taxon>
        <taxon>Lactobacillales</taxon>
        <taxon>Lactobacillaceae</taxon>
        <taxon>Apilactobacillus</taxon>
    </lineage>
</organism>
<keyword evidence="7 11" id="KW-0472">Membrane</keyword>
<dbReference type="InterPro" id="IPR001708">
    <property type="entry name" value="YidC/ALB3/OXA1/COX18"/>
</dbReference>
<dbReference type="PRINTS" id="PR00701">
    <property type="entry name" value="60KDINNERMP"/>
</dbReference>
<keyword evidence="3" id="KW-1003">Cell membrane</keyword>
<keyword evidence="2" id="KW-0813">Transport</keyword>
<evidence type="ECO:0000256" key="5">
    <source>
        <dbReference type="ARBA" id="ARBA00022927"/>
    </source>
</evidence>
<evidence type="ECO:0000256" key="4">
    <source>
        <dbReference type="ARBA" id="ARBA00022692"/>
    </source>
</evidence>
<feature type="transmembrane region" description="Helical" evidence="11">
    <location>
        <begin position="208"/>
        <end position="224"/>
    </location>
</feature>